<keyword evidence="3" id="KW-0808">Transferase</keyword>
<dbReference type="InterPro" id="IPR028098">
    <property type="entry name" value="Glyco_trans_4-like_N"/>
</dbReference>
<evidence type="ECO:0000313" key="3">
    <source>
        <dbReference type="EMBL" id="MFC7080018.1"/>
    </source>
</evidence>
<evidence type="ECO:0000256" key="1">
    <source>
        <dbReference type="SAM" id="MobiDB-lite"/>
    </source>
</evidence>
<dbReference type="GO" id="GO:0016757">
    <property type="term" value="F:glycosyltransferase activity"/>
    <property type="evidence" value="ECO:0007669"/>
    <property type="project" value="UniProtKB-KW"/>
</dbReference>
<dbReference type="Pfam" id="PF13692">
    <property type="entry name" value="Glyco_trans_1_4"/>
    <property type="match status" value="1"/>
</dbReference>
<proteinExistence type="predicted"/>
<dbReference type="SUPFAM" id="SSF53756">
    <property type="entry name" value="UDP-Glycosyltransferase/glycogen phosphorylase"/>
    <property type="match status" value="1"/>
</dbReference>
<dbReference type="Gene3D" id="3.40.50.2000">
    <property type="entry name" value="Glycogen Phosphorylase B"/>
    <property type="match status" value="3"/>
</dbReference>
<keyword evidence="4" id="KW-1185">Reference proteome</keyword>
<dbReference type="Pfam" id="PF13579">
    <property type="entry name" value="Glyco_trans_4_4"/>
    <property type="match status" value="1"/>
</dbReference>
<sequence length="334" mass="35908">MRVLSVTANVPGFYRRESDALSELGVERTTLEVPGDAETGRSVVDYLRFVPEVLAESTRDYDLVHANYGLTAPAALAQIRLPVVVSLWGSDLLGEFGWLSRACARRADEVVVMSEGMAAELDRETHVVPHGVNAEQFRPAPKAEARAAVGWTDDARHVLFPYDPGRAVKDFPRAGRVVKAARQRVGDPVELHPLGDVDHGEMPTYVNAADALLLTSEHEGLPNSVKEALCCNLPVVSTDVGDVRERLRGVSPSAVADDDEELAAALADVLTDPRRSNGRESVADLRVERVAARLAGVYERAVAADRAVGRGPAGGRDPDVSALDSPDGRPKTLD</sequence>
<gene>
    <name evidence="3" type="ORF">ACFQJ6_07705</name>
</gene>
<reference evidence="3 4" key="1">
    <citation type="journal article" date="2019" name="Int. J. Syst. Evol. Microbiol.">
        <title>The Global Catalogue of Microorganisms (GCM) 10K type strain sequencing project: providing services to taxonomists for standard genome sequencing and annotation.</title>
        <authorList>
            <consortium name="The Broad Institute Genomics Platform"/>
            <consortium name="The Broad Institute Genome Sequencing Center for Infectious Disease"/>
            <person name="Wu L."/>
            <person name="Ma J."/>
        </authorList>
    </citation>
    <scope>NUCLEOTIDE SEQUENCE [LARGE SCALE GENOMIC DNA]</scope>
    <source>
        <strain evidence="3 4">DT72</strain>
    </source>
</reference>
<name>A0ABD5WLN4_9EURY</name>
<dbReference type="PANTHER" id="PTHR12526">
    <property type="entry name" value="GLYCOSYLTRANSFERASE"/>
    <property type="match status" value="1"/>
</dbReference>
<dbReference type="GeneID" id="79303404"/>
<keyword evidence="3" id="KW-0328">Glycosyltransferase</keyword>
<dbReference type="EMBL" id="JBHSZH010000005">
    <property type="protein sequence ID" value="MFC7080018.1"/>
    <property type="molecule type" value="Genomic_DNA"/>
</dbReference>
<comment type="caution">
    <text evidence="3">The sequence shown here is derived from an EMBL/GenBank/DDBJ whole genome shotgun (WGS) entry which is preliminary data.</text>
</comment>
<evidence type="ECO:0000313" key="4">
    <source>
        <dbReference type="Proteomes" id="UP001596407"/>
    </source>
</evidence>
<feature type="domain" description="Glycosyltransferase subfamily 4-like N-terminal" evidence="2">
    <location>
        <begin position="11"/>
        <end position="123"/>
    </location>
</feature>
<dbReference type="Proteomes" id="UP001596407">
    <property type="component" value="Unassembled WGS sequence"/>
</dbReference>
<feature type="region of interest" description="Disordered" evidence="1">
    <location>
        <begin position="306"/>
        <end position="334"/>
    </location>
</feature>
<dbReference type="CDD" id="cd03801">
    <property type="entry name" value="GT4_PimA-like"/>
    <property type="match status" value="1"/>
</dbReference>
<dbReference type="AlphaFoldDB" id="A0ABD5WLN4"/>
<accession>A0ABD5WLN4</accession>
<organism evidence="3 4">
    <name type="scientific">Halorussus caseinilyticus</name>
    <dbReference type="NCBI Taxonomy" id="3034025"/>
    <lineage>
        <taxon>Archaea</taxon>
        <taxon>Methanobacteriati</taxon>
        <taxon>Methanobacteriota</taxon>
        <taxon>Stenosarchaea group</taxon>
        <taxon>Halobacteria</taxon>
        <taxon>Halobacteriales</taxon>
        <taxon>Haladaptataceae</taxon>
        <taxon>Halorussus</taxon>
    </lineage>
</organism>
<dbReference type="RefSeq" id="WP_276282164.1">
    <property type="nucleotide sequence ID" value="NZ_CP119809.1"/>
</dbReference>
<protein>
    <submittedName>
        <fullName evidence="3">Glycosyltransferase family 4 protein</fullName>
        <ecNumber evidence="3">2.4.-.-</ecNumber>
    </submittedName>
</protein>
<evidence type="ECO:0000259" key="2">
    <source>
        <dbReference type="Pfam" id="PF13579"/>
    </source>
</evidence>
<dbReference type="EC" id="2.4.-.-" evidence="3"/>